<evidence type="ECO:0000256" key="2">
    <source>
        <dbReference type="SAM" id="MobiDB-lite"/>
    </source>
</evidence>
<organism evidence="3">
    <name type="scientific">Nothobranchius kadleci</name>
    <name type="common">African annual killifish</name>
    <dbReference type="NCBI Taxonomy" id="1051664"/>
    <lineage>
        <taxon>Eukaryota</taxon>
        <taxon>Metazoa</taxon>
        <taxon>Chordata</taxon>
        <taxon>Craniata</taxon>
        <taxon>Vertebrata</taxon>
        <taxon>Euteleostomi</taxon>
        <taxon>Actinopterygii</taxon>
        <taxon>Neopterygii</taxon>
        <taxon>Teleostei</taxon>
        <taxon>Neoteleostei</taxon>
        <taxon>Acanthomorphata</taxon>
        <taxon>Ovalentaria</taxon>
        <taxon>Atherinomorphae</taxon>
        <taxon>Cyprinodontiformes</taxon>
        <taxon>Nothobranchiidae</taxon>
        <taxon>Nothobranchius</taxon>
    </lineage>
</organism>
<evidence type="ECO:0000256" key="1">
    <source>
        <dbReference type="SAM" id="Coils"/>
    </source>
</evidence>
<dbReference type="AlphaFoldDB" id="A0A1A8CHF1"/>
<name>A0A1A8CHF1_NOTKA</name>
<feature type="coiled-coil region" evidence="1">
    <location>
        <begin position="111"/>
        <end position="149"/>
    </location>
</feature>
<sequence length="650" mass="76730">MVTDQIKQMKERLKQDRDNLDSTTDKLAQDKMHLESLRSKIQEETTILQRERQLIKDEQDKLEITKAELNKEREDVNTALDQLHREKTKLLNMSLNVKQQSQRLQDSLKSINVKHQERQRKDQDIQTLEKELQNRQKQLQEDTEGLESLRKTITLVKDKVQLAMTNIGKDKEQVNILKVEVEKEKYLISNERSTLKEEWSKLETTKDELLKKTHSAENLRAALQVLRDKTSENIQDKLNALQKCQQAVQRMDTLLEQKTISFDKQKEKMDDYKEFFERQRDILKSILSETIKKRLSLDNHWKQMAGTVADQINQMKERLNKSKQNFSRLKVHNEKDLLSIHFADTKKPQKSPLHTVLVEIPNQFLITKCEKAIQTDFVFNQAFTKQELKQSKTSKDFLTSFATFKSFESEHPPMFDNASHDKTLDSIGAKRERNISLPENKNEELYKMEHATLTTISTEKDDFINQGNRERLRKIWKDTRADRREIDVLKHRGQKIRSNLEKRLKVISHFVERTLSFNEKTSTKSTSEYWYTVNQSDWNRDNKSLDKRYFDIPQLMSFTESEKRFLKEKESKEPRTGNKANQTAGLGTIPEQAKQERFTRISEGLSRMRVQEDEFIPETSSGFFCQLQHYCCRCCCPCCSRHKQGCPKKN</sequence>
<reference evidence="3" key="1">
    <citation type="submission" date="2016-05" db="EMBL/GenBank/DDBJ databases">
        <authorList>
            <person name="Lavstsen T."/>
            <person name="Jespersen J.S."/>
        </authorList>
    </citation>
    <scope>NUCLEOTIDE SEQUENCE</scope>
    <source>
        <tissue evidence="3">Brain</tissue>
    </source>
</reference>
<protein>
    <submittedName>
        <fullName evidence="3">Uncharacterized protein</fullName>
    </submittedName>
</protein>
<evidence type="ECO:0000313" key="3">
    <source>
        <dbReference type="EMBL" id="SBP79222.1"/>
    </source>
</evidence>
<reference evidence="3" key="2">
    <citation type="submission" date="2016-06" db="EMBL/GenBank/DDBJ databases">
        <title>The genome of a short-lived fish provides insights into sex chromosome evolution and the genetic control of aging.</title>
        <authorList>
            <person name="Reichwald K."/>
            <person name="Felder M."/>
            <person name="Petzold A."/>
            <person name="Koch P."/>
            <person name="Groth M."/>
            <person name="Platzer M."/>
        </authorList>
    </citation>
    <scope>NUCLEOTIDE SEQUENCE</scope>
    <source>
        <tissue evidence="3">Brain</tissue>
    </source>
</reference>
<feature type="compositionally biased region" description="Basic and acidic residues" evidence="2">
    <location>
        <begin position="7"/>
        <end position="22"/>
    </location>
</feature>
<feature type="region of interest" description="Disordered" evidence="2">
    <location>
        <begin position="1"/>
        <end position="22"/>
    </location>
</feature>
<gene>
    <name evidence="3" type="primary">CR385063.1</name>
</gene>
<accession>A0A1A8CHF1</accession>
<proteinExistence type="predicted"/>
<dbReference type="EMBL" id="HADZ01015281">
    <property type="protein sequence ID" value="SBP79222.1"/>
    <property type="molecule type" value="Transcribed_RNA"/>
</dbReference>
<keyword evidence="1" id="KW-0175">Coiled coil</keyword>